<keyword evidence="3" id="KW-0812">Transmembrane</keyword>
<reference evidence="7" key="1">
    <citation type="submission" date="2021-02" db="EMBL/GenBank/DDBJ databases">
        <title>First Annotated Genome of the Yellow-green Alga Tribonema minus.</title>
        <authorList>
            <person name="Mahan K.M."/>
        </authorList>
    </citation>
    <scope>NUCLEOTIDE SEQUENCE</scope>
    <source>
        <strain evidence="7">UTEX B ZZ1240</strain>
    </source>
</reference>
<gene>
    <name evidence="7" type="ORF">JKP88DRAFT_333887</name>
</gene>
<proteinExistence type="inferred from homology"/>
<dbReference type="PANTHER" id="PTHR10809:SF6">
    <property type="entry name" value="AT11025P-RELATED"/>
    <property type="match status" value="1"/>
</dbReference>
<evidence type="ECO:0000256" key="5">
    <source>
        <dbReference type="ARBA" id="ARBA00023136"/>
    </source>
</evidence>
<evidence type="ECO:0000256" key="2">
    <source>
        <dbReference type="ARBA" id="ARBA00008932"/>
    </source>
</evidence>
<comment type="caution">
    <text evidence="7">The sequence shown here is derived from an EMBL/GenBank/DDBJ whole genome shotgun (WGS) entry which is preliminary data.</text>
</comment>
<dbReference type="GO" id="GO:0005886">
    <property type="term" value="C:plasma membrane"/>
    <property type="evidence" value="ECO:0007669"/>
    <property type="project" value="TreeGrafter"/>
</dbReference>
<feature type="domain" description="MSP" evidence="6">
    <location>
        <begin position="5"/>
        <end position="146"/>
    </location>
</feature>
<dbReference type="GO" id="GO:0005789">
    <property type="term" value="C:endoplasmic reticulum membrane"/>
    <property type="evidence" value="ECO:0007669"/>
    <property type="project" value="InterPro"/>
</dbReference>
<organism evidence="7 8">
    <name type="scientific">Tribonema minus</name>
    <dbReference type="NCBI Taxonomy" id="303371"/>
    <lineage>
        <taxon>Eukaryota</taxon>
        <taxon>Sar</taxon>
        <taxon>Stramenopiles</taxon>
        <taxon>Ochrophyta</taxon>
        <taxon>PX clade</taxon>
        <taxon>Xanthophyceae</taxon>
        <taxon>Tribonematales</taxon>
        <taxon>Tribonemataceae</taxon>
        <taxon>Tribonema</taxon>
    </lineage>
</organism>
<dbReference type="InterPro" id="IPR013783">
    <property type="entry name" value="Ig-like_fold"/>
</dbReference>
<protein>
    <submittedName>
        <fullName evidence="7">PapD-like protein</fullName>
    </submittedName>
</protein>
<dbReference type="InterPro" id="IPR008962">
    <property type="entry name" value="PapD-like_sf"/>
</dbReference>
<evidence type="ECO:0000256" key="1">
    <source>
        <dbReference type="ARBA" id="ARBA00004211"/>
    </source>
</evidence>
<keyword evidence="4" id="KW-1133">Transmembrane helix</keyword>
<evidence type="ECO:0000259" key="6">
    <source>
        <dbReference type="PROSITE" id="PS50202"/>
    </source>
</evidence>
<accession>A0A835YKF3</accession>
<dbReference type="GO" id="GO:0061817">
    <property type="term" value="P:endoplasmic reticulum-plasma membrane tethering"/>
    <property type="evidence" value="ECO:0007669"/>
    <property type="project" value="TreeGrafter"/>
</dbReference>
<dbReference type="SUPFAM" id="SSF49354">
    <property type="entry name" value="PapD-like"/>
    <property type="match status" value="1"/>
</dbReference>
<feature type="non-terminal residue" evidence="7">
    <location>
        <position position="146"/>
    </location>
</feature>
<evidence type="ECO:0000256" key="4">
    <source>
        <dbReference type="ARBA" id="ARBA00022989"/>
    </source>
</evidence>
<evidence type="ECO:0000313" key="7">
    <source>
        <dbReference type="EMBL" id="KAG5176909.1"/>
    </source>
</evidence>
<dbReference type="PROSITE" id="PS50202">
    <property type="entry name" value="MSP"/>
    <property type="match status" value="1"/>
</dbReference>
<dbReference type="InterPro" id="IPR016763">
    <property type="entry name" value="VAP"/>
</dbReference>
<keyword evidence="8" id="KW-1185">Reference proteome</keyword>
<dbReference type="GO" id="GO:0090158">
    <property type="term" value="P:endoplasmic reticulum membrane organization"/>
    <property type="evidence" value="ECO:0007669"/>
    <property type="project" value="TreeGrafter"/>
</dbReference>
<dbReference type="OrthoDB" id="264603at2759"/>
<dbReference type="Pfam" id="PF00635">
    <property type="entry name" value="Motile_Sperm"/>
    <property type="match status" value="1"/>
</dbReference>
<comment type="similarity">
    <text evidence="2">Belongs to the VAMP-associated protein (VAP) (TC 9.B.17) family.</text>
</comment>
<dbReference type="AlphaFoldDB" id="A0A835YKF3"/>
<dbReference type="EMBL" id="JAFCMP010000531">
    <property type="protein sequence ID" value="KAG5176909.1"/>
    <property type="molecule type" value="Genomic_DNA"/>
</dbReference>
<dbReference type="Gene3D" id="2.60.40.10">
    <property type="entry name" value="Immunoglobulins"/>
    <property type="match status" value="1"/>
</dbReference>
<keyword evidence="5" id="KW-0472">Membrane</keyword>
<sequence length="146" mass="16372">MAWEPMQIEPPEVLEFQISGEDEPQQCPLVFTNTNPIAAVAFKVKTTKPKRYLVRPNQGLVMPGGSETSTITLLAAEARVIFEEHAQTGVWDDSNKFLVQTVAVDGDFFNTFNQSGPKEQTNMLTDLWSNISKQKAVKQKKLRVAF</sequence>
<dbReference type="InterPro" id="IPR000535">
    <property type="entry name" value="MSP_dom"/>
</dbReference>
<name>A0A835YKF3_9STRA</name>
<dbReference type="Proteomes" id="UP000664859">
    <property type="component" value="Unassembled WGS sequence"/>
</dbReference>
<comment type="subcellular location">
    <subcellularLocation>
        <location evidence="1">Membrane</location>
        <topology evidence="1">Single-pass type IV membrane protein</topology>
    </subcellularLocation>
</comment>
<dbReference type="PANTHER" id="PTHR10809">
    <property type="entry name" value="VESICLE-ASSOCIATED MEMBRANE PROTEIN-ASSOCIATED PROTEIN"/>
    <property type="match status" value="1"/>
</dbReference>
<evidence type="ECO:0000256" key="3">
    <source>
        <dbReference type="ARBA" id="ARBA00022692"/>
    </source>
</evidence>
<evidence type="ECO:0000313" key="8">
    <source>
        <dbReference type="Proteomes" id="UP000664859"/>
    </source>
</evidence>